<evidence type="ECO:0000259" key="1">
    <source>
        <dbReference type="Pfam" id="PF01979"/>
    </source>
</evidence>
<evidence type="ECO:0000313" key="2">
    <source>
        <dbReference type="EMBL" id="MBL0423607.1"/>
    </source>
</evidence>
<reference evidence="2 3" key="1">
    <citation type="journal article" date="2017" name="Int. J. Syst. Evol. Microbiol.">
        <title>Ramlibacter alkalitolerans sp. nov., alkali-tolerant bacterium isolated from soil of ginseng.</title>
        <authorList>
            <person name="Lee D.H."/>
            <person name="Cha C.J."/>
        </authorList>
    </citation>
    <scope>NUCLEOTIDE SEQUENCE [LARGE SCALE GENOMIC DNA]</scope>
    <source>
        <strain evidence="2 3">KACC 19305</strain>
    </source>
</reference>
<gene>
    <name evidence="2" type="ORF">JI746_00705</name>
</gene>
<dbReference type="EMBL" id="JAEQND010000001">
    <property type="protein sequence ID" value="MBL0423607.1"/>
    <property type="molecule type" value="Genomic_DNA"/>
</dbReference>
<dbReference type="InterPro" id="IPR006680">
    <property type="entry name" value="Amidohydro-rel"/>
</dbReference>
<dbReference type="Pfam" id="PF01979">
    <property type="entry name" value="Amidohydro_1"/>
    <property type="match status" value="1"/>
</dbReference>
<dbReference type="InterPro" id="IPR032466">
    <property type="entry name" value="Metal_Hydrolase"/>
</dbReference>
<dbReference type="InterPro" id="IPR051781">
    <property type="entry name" value="Metallo-dep_Hydrolase"/>
</dbReference>
<keyword evidence="3" id="KW-1185">Reference proteome</keyword>
<organism evidence="2 3">
    <name type="scientific">Ramlibacter alkalitolerans</name>
    <dbReference type="NCBI Taxonomy" id="2039631"/>
    <lineage>
        <taxon>Bacteria</taxon>
        <taxon>Pseudomonadati</taxon>
        <taxon>Pseudomonadota</taxon>
        <taxon>Betaproteobacteria</taxon>
        <taxon>Burkholderiales</taxon>
        <taxon>Comamonadaceae</taxon>
        <taxon>Ramlibacter</taxon>
    </lineage>
</organism>
<dbReference type="SUPFAM" id="SSF51556">
    <property type="entry name" value="Metallo-dependent hydrolases"/>
    <property type="match status" value="1"/>
</dbReference>
<dbReference type="Gene3D" id="2.30.40.10">
    <property type="entry name" value="Urease, subunit C, domain 1"/>
    <property type="match status" value="1"/>
</dbReference>
<dbReference type="PANTHER" id="PTHR43135:SF3">
    <property type="entry name" value="ALPHA-D-RIBOSE 1-METHYLPHOSPHONATE 5-TRIPHOSPHATE DIPHOSPHATASE"/>
    <property type="match status" value="1"/>
</dbReference>
<dbReference type="Proteomes" id="UP000622707">
    <property type="component" value="Unassembled WGS sequence"/>
</dbReference>
<protein>
    <submittedName>
        <fullName evidence="2">Amidohydrolase family protein</fullName>
    </submittedName>
</protein>
<dbReference type="InterPro" id="IPR011059">
    <property type="entry name" value="Metal-dep_hydrolase_composite"/>
</dbReference>
<name>A0ABS1JHD6_9BURK</name>
<dbReference type="Gene3D" id="3.20.20.140">
    <property type="entry name" value="Metal-dependent hydrolases"/>
    <property type="match status" value="1"/>
</dbReference>
<proteinExistence type="predicted"/>
<dbReference type="RefSeq" id="WP_201686856.1">
    <property type="nucleotide sequence ID" value="NZ_JAEQND010000001.1"/>
</dbReference>
<dbReference type="PANTHER" id="PTHR43135">
    <property type="entry name" value="ALPHA-D-RIBOSE 1-METHYLPHOSPHONATE 5-TRIPHOSPHATE DIPHOSPHATASE"/>
    <property type="match status" value="1"/>
</dbReference>
<sequence>MAVPVLQGSRLLVVADQFFDGDHLYRTRQTLRVIDGQLESVTPGDHAAGLAAQGWTIERGGFLMPGLVDAHVHLFLDGVCTDSARRAEHLKRPVEQLTEQARTNAREAHDWGVTLVRDAGDRHGINHQVRHEAAAAGSGMARVRSAGRGLKRARRYGAFMAADAGEGAALPMLVEELARSNDEIKLVLTGIVDFEAGDAADSPQFTHTEAALVAQAAHRCQRKVMAHCSGPRGLDVALGAGVDSVEHGYFVDRAMLSRMREHDVAWTPTFCPVHFQWAHPRVAQWPTATVDSMRRALDAHAEHLRVAYELGVRLLVGTDAGCMGVQHGRAVFEEMWHFLDAGLPLEAVLRAATGTPRRHFGAAHSRLVPGAPFEAALFQSPPFADGRGLNRPTRVWTAD</sequence>
<accession>A0ABS1JHD6</accession>
<comment type="caution">
    <text evidence="2">The sequence shown here is derived from an EMBL/GenBank/DDBJ whole genome shotgun (WGS) entry which is preliminary data.</text>
</comment>
<evidence type="ECO:0000313" key="3">
    <source>
        <dbReference type="Proteomes" id="UP000622707"/>
    </source>
</evidence>
<feature type="domain" description="Amidohydrolase-related" evidence="1">
    <location>
        <begin position="62"/>
        <end position="381"/>
    </location>
</feature>